<name>A0A5K4F021_SCHMA</name>
<dbReference type="PROSITE" id="PS51651">
    <property type="entry name" value="DOCKER"/>
    <property type="match status" value="1"/>
</dbReference>
<dbReference type="InterPro" id="IPR027007">
    <property type="entry name" value="C2_DOCK-type_domain"/>
</dbReference>
<feature type="domain" description="DOCKER" evidence="5">
    <location>
        <begin position="2954"/>
        <end position="3455"/>
    </location>
</feature>
<proteinExistence type="inferred from homology"/>
<dbReference type="GO" id="GO:0005085">
    <property type="term" value="F:guanyl-nucleotide exchange factor activity"/>
    <property type="evidence" value="ECO:0007669"/>
    <property type="project" value="UniProtKB-KW"/>
</dbReference>
<sequence length="3484" mass="393810">MSVGKRKFTQHIIPNPQPFKLKDGSSVGNNELAEQMWCSSISMPIDYEEYVTKNKALIVNDPYRETVLFPQDDLKVVKIPHIHRTLSSVVPEAALKRDLFTSNSLARHAVSFFATTEWTYIQQISSIYRGNFLALPFKNDIDELGGTLSQYWFSIDQSFSNKDSPNHILDSNHLSTNTGSKIRSATGFQVRSRRSATSGLIRTGQSVSETATSSSDNRFAGNFQPRDNLKLERINSDTSLTKRGSKSKDLGQTDEESINDITTNLSFSGKQFENVKFSSIYLECQLMLCNREKYQDYIRILEAFLSSGVDKNVNQTKLLFKNNETKYYCLRQIQIEELSESDRQKTSFETTGRIRNLSVGLHVIAPCDWRASKVYSSSYENENIIYLDTIESARSIGDYWIRLERLLPSSISSLSPVPLSTPTLNSIQPSSNESSTPNSSLLNDEIFIYFDPGMSDVLEKRQLWLNAIELALKLEHCRRRMGYHHQSNAHFHENSDSTGSNKLDLFNKSNDTDSVRSALQRYAQETELFVIRQRQKDRIKLITLFPEVRIQQHKVKMYSSYENNNVIMNNLKDSFSPFPERTIELCNRRYLATCLCLHSKIQANLEISGNSSSSYLDNPEPYFVTIFLVDINDGRRVSEDFYWNPNSSIIDSMLPTDQFKNLPWFSSNNQYSETINDNHNSISNQPNIISSPNRTTRRHAPPPPYHNLISPYGTRSSISSDCLYKCRTALFSIPSCYHVNNLYLVVRVDKVLSGPINTVIDKYLKNTNTTTTNNNDNIKTGSSIQKSMVNYCRNIGRYRMPFAWGTRPLNSTNRFIHLFKMDCNKISEQGLIQSVQMLSHLFIDYNNNLLPTYHDRYTDITSTTNTTNNNDNSSINDSNHYYIPESINQILKIDSNKSKSSKFMSNNSNTNNSSILKDVTTYLTEQDRLFVEAIERSLKTQMLPFRFELVISELIDHDIDPNAKILSRVITSNLETYTPIVDVTANNSHNFYIPSTHPPLMSDEIIREVENLFDFYSTISGISYNDDNGMNNPDDSNTPSRTGSLQRGSYRMNSLSNKNNNNRDSILSNGSVSSATSSLIATNDLPKLFNNTLQNRSNSLDQSVIQLEHGTSVQCSTIKLLPFTSFFNTLYVSPKSLNMSGKHNFPRARNLSCFIELRSNDNLDNATALKVFYTRPSIRQPIFDSWFNTAVIYHDNYPNFSEQAKICLPLNLTSKHHLLFRFYHVSCETASTNLLTSKEKSNNNSSISSSNTTNNKKPVESSTGYSWIPILGTDGNLNVGTFQLRIASTIHPGYLQQSTNFRHSNLNDTSSGTSLPFNIGNSYSTNNNNNGNSIDITWIDNGKYLFKVDLKPLSSIYTHDPVLSKFFRVCSDLLPRMLYLSSTKTNNTDKQKQNHVTFRDDTVVIQSNNLDLSSSSSKRISVTDVSISSNSILHNATSIHLHLCNAMKALLLISPTGLVQFLPIILNQFMEIIILSAETSAKWFQQQQQQQTTQLSDSMNKDLSNTADTSEYLWFKSLKSNYNPMMTSTNTTNYTTTITTSNNSTPDDVLKTAISTLAMLVSELNAQIPNDNSYYPIKSTNDTTCLDGAVDSSISSGERVKHNLLKTYVEFVFNPDHLLTTCINHYLNGNQPITSDSTKEEGIQLNKKLNLPPPPPSSSSSSSSPSTTRRPNKLSISQSIINQYFPLSSIHHSIIRGLILLLSDTHCPNNILIHLFNNIWFLLTLIVKSMTQYLCISKKIWAERSGESRFSSIFCEDLTVFIQLIGSRLLSTSLGTIKTTSIITCNQSNKIDELDVTIHNQVITSSFNGSITKMEPLNSLTNSQTNKYMNQSLTRKSSPRSESVPFKQYSNSVKSNNPHHTTNNNVNDFSGVDVISAIGQFLGQLFNLMDRGYVFKRVRDLLMFLEISPRMSADKIDQLNELRFELLRCICEHEHFIPLNLPMLNISDGLTEQYSVSRLCTVNIEHSQDVGLELSLTDQFCQQHFPIGILLNQLSCLLSGCINTGSWAILRSTSSQHYKQPITILRNLLIKHTLDPRYCNSKIIQARICTLYLPLVRLVLDHWDSFGPPGGALQTAVIAAAVRRDYEESLQLTDGHSHSGTLNTSRRQHSIDKSNKLNKSNVSGNITSHINSRSHYRPQSMLSDYSLETINNNNNSRQQQQQNTTNSDNGSYDSYLSITSDSHSFSQISGSGRKSSLSSDQSDGRSTNSGSASGTSTTANTAYLTKDGKVQKHILDQIAGVNQGGALQRVQRMRQQQDISSISPQSTTITMSSIEPNAPSMISNQCPRSHSIHSVDSVQSGNCILSSHTSSSTLTLTGAEVDNNNNNHINGPNGGNHIDENYGINNLTSDCKNDEIKQNHNELNYDQDWAKQVLTLAGIYTDRVNDMKSMNSMSSQSVISTPSTIGIPLEMNVSEMESSDHIHQPPHYHNHLPFHHNIRSNLQKVFIPELLLTKQPVIRSHIHRRPCEQNNIDAPRRLTDNCQRDLYICILHIMSTITVVHLKCLLQSFTIQERLHFLNILKFSIQHLRYRGKHCIQQYEHISHSSVGRTTGTGHLLHISNALANNAAARKKSKNLQSDLLTKNLNELTPEKGQKNIPKTKVLLKANLATESSLIILDLLSTFTTVFKSELNTCKPNDPVFRSLLETYIFILSNNPSDHVIRHTFSALRVFINQHSQTLFSESTDILSMLCLAGLRCSNQCFLSLSSAISSQSLSSSSIPTTTTCIVSNSTDSNTNAQLDKSSQTSFLNNNNNMSTPSFDTAAHIKYKPPTLPRLKSAEMNDTNQITSNTTHLNHSNDYDINNTNVNNQALISRLCLDACGFLYRLWKCSFETHQQVGFHRVHLQTIIAISKLVSELSPGFEASLSLLHSLAQTDMQRISESTLTKSITTTVTTSSSPNAYGKLFWTDTNIRLFLDDIDDLIHRILTVLTATAEMRRHCDDPERIVDLQYSLAKSYSSNPALRRTWLEELVKLHMDSRSFTELAMTKLHIAALMAEYLKRRGILDCEFPQGCNAFKTISSNIYIEENGLKPDSTILEISYTQEDLLTDLNEAALALESAGLFECIRPVYDLILPVYESKCQYNNLAQIYHHIGRTYEAINRVESYGHRLLAAYYRVTFHGQLFESMAGKSFIYRSNPCQKLNEKCDELLQLYRHKYGEQSVELLTDNFINRSILDPMKAYVQITYVEPYKEIKDSDKKPLRSYEKHHDVRQFMFESPFLRQPSLSTEECLLTPGPKQSDDLTIQWKRRTILTTEATFPHIRRRLEIIQVTEIDFTPIDSAIDAIQCKNQELMNHLITLRNNLTTCQHSVNPTLNEDKRVSINMIANSSNIHNITTTTTTNTINSSSNVNNSKTSTYKIPLLMDMQLQGALLPTVNAGPMAYAQAFLKVENQSLYPITKVNRLKELFFDFLSTCLVLLTYYYNLMSNIHEAKYRAMHEALDRYRVDLSNLLKEEIIINEKELRIGPKSSSSATPTSSSSTMNQIH</sequence>
<comment type="similarity">
    <text evidence="2">Belongs to the DOCK family.</text>
</comment>
<dbReference type="STRING" id="6183.A0A5K4F021"/>
<dbReference type="PANTHER" id="PTHR23317:SF26">
    <property type="entry name" value="ZIZIMIN, ISOFORM K"/>
    <property type="match status" value="1"/>
</dbReference>
<protein>
    <submittedName>
        <fullName evidence="7 8">Dock-9, putative</fullName>
    </submittedName>
</protein>
<dbReference type="PROSITE" id="PS51650">
    <property type="entry name" value="C2_DOCK"/>
    <property type="match status" value="1"/>
</dbReference>
<feature type="region of interest" description="Disordered" evidence="3">
    <location>
        <begin position="1830"/>
        <end position="1865"/>
    </location>
</feature>
<accession>A0A5K4F021</accession>
<dbReference type="InterPro" id="IPR046769">
    <property type="entry name" value="DOCKER_Lobe_A"/>
</dbReference>
<feature type="compositionally biased region" description="Low complexity" evidence="3">
    <location>
        <begin position="2256"/>
        <end position="2274"/>
    </location>
</feature>
<feature type="region of interest" description="Disordered" evidence="3">
    <location>
        <begin position="2091"/>
        <end position="2138"/>
    </location>
</feature>
<evidence type="ECO:0000256" key="3">
    <source>
        <dbReference type="SAM" id="MobiDB-lite"/>
    </source>
</evidence>
<feature type="compositionally biased region" description="Polar residues" evidence="3">
    <location>
        <begin position="2117"/>
        <end position="2133"/>
    </location>
</feature>
<feature type="region of interest" description="Disordered" evidence="3">
    <location>
        <begin position="2155"/>
        <end position="2219"/>
    </location>
</feature>
<dbReference type="Pfam" id="PF06920">
    <property type="entry name" value="DHR-2_Lobe_A"/>
    <property type="match status" value="1"/>
</dbReference>
<keyword evidence="1" id="KW-0344">Guanine-nucleotide releasing factor</keyword>
<evidence type="ECO:0000259" key="5">
    <source>
        <dbReference type="PROSITE" id="PS51651"/>
    </source>
</evidence>
<dbReference type="Pfam" id="PF20421">
    <property type="entry name" value="DHR-2_Lobe_C"/>
    <property type="match status" value="1"/>
</dbReference>
<feature type="region of interest" description="Disordered" evidence="3">
    <location>
        <begin position="1634"/>
        <end position="1671"/>
    </location>
</feature>
<feature type="compositionally biased region" description="Low complexity" evidence="3">
    <location>
        <begin position="3467"/>
        <end position="3484"/>
    </location>
</feature>
<evidence type="ECO:0000313" key="6">
    <source>
        <dbReference type="Proteomes" id="UP000008854"/>
    </source>
</evidence>
<dbReference type="InterPro" id="IPR046770">
    <property type="entry name" value="DOCKER_Lobe_B"/>
</dbReference>
<feature type="compositionally biased region" description="Low complexity" evidence="3">
    <location>
        <begin position="2155"/>
        <end position="2169"/>
    </location>
</feature>
<dbReference type="InterPro" id="IPR035892">
    <property type="entry name" value="C2_domain_sf"/>
</dbReference>
<evidence type="ECO:0000313" key="8">
    <source>
        <dbReference type="WBParaSite" id="Smp_241980.3"/>
    </source>
</evidence>
<dbReference type="PANTHER" id="PTHR23317">
    <property type="entry name" value="DEDICATOR OF CYTOKINESIS DOCK"/>
    <property type="match status" value="1"/>
</dbReference>
<dbReference type="InterPro" id="IPR021816">
    <property type="entry name" value="DOCK_C/D_N"/>
</dbReference>
<dbReference type="WBParaSite" id="Smp_241980.3">
    <property type="protein sequence ID" value="Smp_241980.3"/>
    <property type="gene ID" value="Smp_241980"/>
</dbReference>
<dbReference type="Gene3D" id="2.60.40.150">
    <property type="entry name" value="C2 domain"/>
    <property type="match status" value="1"/>
</dbReference>
<evidence type="ECO:0000313" key="7">
    <source>
        <dbReference type="WBParaSite" id="Smp_241980.1"/>
    </source>
</evidence>
<dbReference type="InterPro" id="IPR027357">
    <property type="entry name" value="DOCKER_dom"/>
</dbReference>
<dbReference type="Gene3D" id="1.20.58.740">
    <property type="match status" value="1"/>
</dbReference>
<evidence type="ECO:0000259" key="4">
    <source>
        <dbReference type="PROSITE" id="PS51650"/>
    </source>
</evidence>
<feature type="region of interest" description="Disordered" evidence="3">
    <location>
        <begin position="196"/>
        <end position="223"/>
    </location>
</feature>
<keyword evidence="6" id="KW-1185">Reference proteome</keyword>
<feature type="domain" description="C2 DOCK-type" evidence="4">
    <location>
        <begin position="1127"/>
        <end position="1353"/>
    </location>
</feature>
<feature type="compositionally biased region" description="Low complexity" evidence="3">
    <location>
        <begin position="2184"/>
        <end position="2219"/>
    </location>
</feature>
<dbReference type="Pfam" id="PF11878">
    <property type="entry name" value="DOCK_C-D_N"/>
    <property type="match status" value="1"/>
</dbReference>
<feature type="region of interest" description="Disordered" evidence="3">
    <location>
        <begin position="1026"/>
        <end position="1068"/>
    </location>
</feature>
<dbReference type="Pfam" id="PF20422">
    <property type="entry name" value="DHR-2_Lobe_B"/>
    <property type="match status" value="1"/>
</dbReference>
<dbReference type="InterPro" id="IPR043161">
    <property type="entry name" value="DOCK_C_lobe_A"/>
</dbReference>
<dbReference type="GO" id="GO:0007264">
    <property type="term" value="P:small GTPase-mediated signal transduction"/>
    <property type="evidence" value="ECO:0007669"/>
    <property type="project" value="InterPro"/>
</dbReference>
<evidence type="ECO:0000256" key="1">
    <source>
        <dbReference type="ARBA" id="ARBA00022658"/>
    </source>
</evidence>
<feature type="compositionally biased region" description="Low complexity" evidence="3">
    <location>
        <begin position="1856"/>
        <end position="1865"/>
    </location>
</feature>
<dbReference type="InterPro" id="IPR043162">
    <property type="entry name" value="DOCK_C_lobe_C"/>
</dbReference>
<feature type="compositionally biased region" description="Low complexity" evidence="3">
    <location>
        <begin position="1242"/>
        <end position="1256"/>
    </location>
</feature>
<dbReference type="InParanoid" id="A0A5K4F021"/>
<dbReference type="InterPro" id="IPR046773">
    <property type="entry name" value="DOCKER_Lobe_C"/>
</dbReference>
<feature type="region of interest" description="Disordered" evidence="3">
    <location>
        <begin position="236"/>
        <end position="255"/>
    </location>
</feature>
<dbReference type="CDD" id="cd11684">
    <property type="entry name" value="DHR2_DOCK"/>
    <property type="match status" value="1"/>
</dbReference>
<organism evidence="6 7">
    <name type="scientific">Schistosoma mansoni</name>
    <name type="common">Blood fluke</name>
    <dbReference type="NCBI Taxonomy" id="6183"/>
    <lineage>
        <taxon>Eukaryota</taxon>
        <taxon>Metazoa</taxon>
        <taxon>Spiralia</taxon>
        <taxon>Lophotrochozoa</taxon>
        <taxon>Platyhelminthes</taxon>
        <taxon>Trematoda</taxon>
        <taxon>Digenea</taxon>
        <taxon>Strigeidida</taxon>
        <taxon>Schistosomatoidea</taxon>
        <taxon>Schistosomatidae</taxon>
        <taxon>Schistosoma</taxon>
    </lineage>
</organism>
<dbReference type="Proteomes" id="UP000008854">
    <property type="component" value="Unassembled WGS sequence"/>
</dbReference>
<feature type="region of interest" description="Disordered" evidence="3">
    <location>
        <begin position="1238"/>
        <end position="1261"/>
    </location>
</feature>
<dbReference type="InterPro" id="IPR026791">
    <property type="entry name" value="DOCK"/>
</dbReference>
<feature type="compositionally biased region" description="Polar residues" evidence="3">
    <location>
        <begin position="2091"/>
        <end position="2105"/>
    </location>
</feature>
<feature type="compositionally biased region" description="Polar residues" evidence="3">
    <location>
        <begin position="1026"/>
        <end position="1047"/>
    </location>
</feature>
<dbReference type="WBParaSite" id="Smp_241980.1">
    <property type="protein sequence ID" value="Smp_241980.1"/>
    <property type="gene ID" value="Smp_241980"/>
</dbReference>
<evidence type="ECO:0000256" key="2">
    <source>
        <dbReference type="PROSITE-ProRule" id="PRU00983"/>
    </source>
</evidence>
<feature type="compositionally biased region" description="Low complexity" evidence="3">
    <location>
        <begin position="1053"/>
        <end position="1068"/>
    </location>
</feature>
<reference evidence="6" key="1">
    <citation type="journal article" date="2012" name="PLoS Negl. Trop. Dis.">
        <title>A systematically improved high quality genome and transcriptome of the human blood fluke Schistosoma mansoni.</title>
        <authorList>
            <person name="Protasio A.V."/>
            <person name="Tsai I.J."/>
            <person name="Babbage A."/>
            <person name="Nichol S."/>
            <person name="Hunt M."/>
            <person name="Aslett M.A."/>
            <person name="De Silva N."/>
            <person name="Velarde G.S."/>
            <person name="Anderson T.J."/>
            <person name="Clark R.C."/>
            <person name="Davidson C."/>
            <person name="Dillon G.P."/>
            <person name="Holroyd N.E."/>
            <person name="LoVerde P.T."/>
            <person name="Lloyd C."/>
            <person name="McQuillan J."/>
            <person name="Oliveira G."/>
            <person name="Otto T.D."/>
            <person name="Parker-Manuel S.J."/>
            <person name="Quail M.A."/>
            <person name="Wilson R.A."/>
            <person name="Zerlotini A."/>
            <person name="Dunne D.W."/>
            <person name="Berriman M."/>
        </authorList>
    </citation>
    <scope>NUCLEOTIDE SEQUENCE [LARGE SCALE GENOMIC DNA]</scope>
    <source>
        <strain evidence="6">Puerto Rican</strain>
    </source>
</reference>
<accession>A0A5K4F0W3</accession>
<feature type="compositionally biased region" description="Polar residues" evidence="3">
    <location>
        <begin position="196"/>
        <end position="217"/>
    </location>
</feature>
<feature type="region of interest" description="Disordered" evidence="3">
    <location>
        <begin position="2255"/>
        <end position="2281"/>
    </location>
</feature>
<dbReference type="Gene3D" id="1.25.40.410">
    <property type="match status" value="1"/>
</dbReference>
<feature type="compositionally biased region" description="Polar residues" evidence="3">
    <location>
        <begin position="2170"/>
        <end position="2183"/>
    </location>
</feature>
<reference evidence="7 8" key="2">
    <citation type="submission" date="2019-11" db="UniProtKB">
        <authorList>
            <consortium name="WormBaseParasite"/>
        </authorList>
    </citation>
    <scope>IDENTIFICATION</scope>
    <source>
        <strain evidence="7 8">Puerto Rican</strain>
    </source>
</reference>
<feature type="region of interest" description="Disordered" evidence="3">
    <location>
        <begin position="3464"/>
        <end position="3484"/>
    </location>
</feature>
<dbReference type="Pfam" id="PF14429">
    <property type="entry name" value="DOCK-C2"/>
    <property type="match status" value="1"/>
</dbReference>
<dbReference type="FunCoup" id="A0A5K4F021">
    <property type="interactions" value="291"/>
</dbReference>